<reference evidence="2 3" key="1">
    <citation type="submission" date="2017-09" db="EMBL/GenBank/DDBJ databases">
        <title>Complete Genome Sequences of Two Strains of the Meat Spoilage Bacterium Brochothrix thermosphacta Isolated from Ground Chicken.</title>
        <authorList>
            <person name="Paoli G.C."/>
            <person name="Wijey C."/>
            <person name="Chen C.-Y."/>
            <person name="Nguyen L."/>
            <person name="Yan X."/>
            <person name="Irwin P.L."/>
        </authorList>
    </citation>
    <scope>NUCLEOTIDE SEQUENCE [LARGE SCALE GENOMIC DNA]</scope>
    <source>
        <strain evidence="2 3">BI</strain>
    </source>
</reference>
<dbReference type="Proteomes" id="UP000243591">
    <property type="component" value="Chromosome"/>
</dbReference>
<dbReference type="InterPro" id="IPR036108">
    <property type="entry name" value="4pyrrol_syn_uPrphyn_synt_sf"/>
</dbReference>
<dbReference type="PANTHER" id="PTHR40082">
    <property type="entry name" value="BLR5956 PROTEIN"/>
    <property type="match status" value="1"/>
</dbReference>
<name>A0A1D2LKB1_BROTH</name>
<evidence type="ECO:0000313" key="2">
    <source>
        <dbReference type="EMBL" id="ATF27172.1"/>
    </source>
</evidence>
<sequence length="236" mass="26087">MARIIVTRMPHQAATLCQLINETGHEAVLFPVLKIEPLNQAEITKKLRALTAADFVVFTSQNTVHRVLENGPNRQFKAISIGPATSQALESYGLKPVIEAADFISSGLFEVIAQQLKDTDRIWLPQSARATNELAEKLATVCEVEHTSAYTVVEAKREPFQFKADDTVVFTSPSAVIAFINLLTAEEHQLLSQLTLLSIGPVTTAVIVEKGLNAAYEAHPYHIEGFRSYFKNQKKV</sequence>
<keyword evidence="3" id="KW-1185">Reference proteome</keyword>
<feature type="domain" description="Tetrapyrrole biosynthesis uroporphyrinogen III synthase" evidence="1">
    <location>
        <begin position="18"/>
        <end position="225"/>
    </location>
</feature>
<dbReference type="KEGG" id="bths:CNY62_12765"/>
<dbReference type="Gene3D" id="3.40.50.10090">
    <property type="match status" value="2"/>
</dbReference>
<evidence type="ECO:0000313" key="3">
    <source>
        <dbReference type="Proteomes" id="UP000243591"/>
    </source>
</evidence>
<dbReference type="Pfam" id="PF02602">
    <property type="entry name" value="HEM4"/>
    <property type="match status" value="1"/>
</dbReference>
<organism evidence="2 3">
    <name type="scientific">Brochothrix thermosphacta</name>
    <name type="common">Microbacterium thermosphactum</name>
    <dbReference type="NCBI Taxonomy" id="2756"/>
    <lineage>
        <taxon>Bacteria</taxon>
        <taxon>Bacillati</taxon>
        <taxon>Bacillota</taxon>
        <taxon>Bacilli</taxon>
        <taxon>Bacillales</taxon>
        <taxon>Listeriaceae</taxon>
        <taxon>Brochothrix</taxon>
    </lineage>
</organism>
<dbReference type="OrthoDB" id="9815856at2"/>
<evidence type="ECO:0000259" key="1">
    <source>
        <dbReference type="Pfam" id="PF02602"/>
    </source>
</evidence>
<proteinExistence type="predicted"/>
<protein>
    <submittedName>
        <fullName evidence="2">Uroporphyrinogen-III synthase</fullName>
    </submittedName>
</protein>
<dbReference type="CDD" id="cd06578">
    <property type="entry name" value="HemD"/>
    <property type="match status" value="1"/>
</dbReference>
<dbReference type="STRING" id="2756.BFR44_03350"/>
<dbReference type="RefSeq" id="WP_069125415.1">
    <property type="nucleotide sequence ID" value="NZ_CP023483.1"/>
</dbReference>
<dbReference type="AlphaFoldDB" id="A0A1D2LKB1"/>
<gene>
    <name evidence="2" type="ORF">CNY62_12765</name>
</gene>
<dbReference type="EMBL" id="CP023483">
    <property type="protein sequence ID" value="ATF27172.1"/>
    <property type="molecule type" value="Genomic_DNA"/>
</dbReference>
<accession>A0A1D2LKB1</accession>
<dbReference type="GO" id="GO:0006780">
    <property type="term" value="P:uroporphyrinogen III biosynthetic process"/>
    <property type="evidence" value="ECO:0007669"/>
    <property type="project" value="InterPro"/>
</dbReference>
<dbReference type="GO" id="GO:0004852">
    <property type="term" value="F:uroporphyrinogen-III synthase activity"/>
    <property type="evidence" value="ECO:0007669"/>
    <property type="project" value="InterPro"/>
</dbReference>
<dbReference type="InterPro" id="IPR003754">
    <property type="entry name" value="4pyrrol_synth_uPrphyn_synth"/>
</dbReference>
<dbReference type="InterPro" id="IPR039793">
    <property type="entry name" value="UROS/Hem4"/>
</dbReference>
<dbReference type="SUPFAM" id="SSF69618">
    <property type="entry name" value="HemD-like"/>
    <property type="match status" value="1"/>
</dbReference>
<dbReference type="PANTHER" id="PTHR40082:SF1">
    <property type="entry name" value="BLR5956 PROTEIN"/>
    <property type="match status" value="1"/>
</dbReference>